<proteinExistence type="predicted"/>
<dbReference type="EMBL" id="MU853342">
    <property type="protein sequence ID" value="KAK4112560.1"/>
    <property type="molecule type" value="Genomic_DNA"/>
</dbReference>
<reference evidence="2" key="1">
    <citation type="journal article" date="2023" name="Mol. Phylogenet. Evol.">
        <title>Genome-scale phylogeny and comparative genomics of the fungal order Sordariales.</title>
        <authorList>
            <person name="Hensen N."/>
            <person name="Bonometti L."/>
            <person name="Westerberg I."/>
            <person name="Brannstrom I.O."/>
            <person name="Guillou S."/>
            <person name="Cros-Aarteil S."/>
            <person name="Calhoun S."/>
            <person name="Haridas S."/>
            <person name="Kuo A."/>
            <person name="Mondo S."/>
            <person name="Pangilinan J."/>
            <person name="Riley R."/>
            <person name="LaButti K."/>
            <person name="Andreopoulos B."/>
            <person name="Lipzen A."/>
            <person name="Chen C."/>
            <person name="Yan M."/>
            <person name="Daum C."/>
            <person name="Ng V."/>
            <person name="Clum A."/>
            <person name="Steindorff A."/>
            <person name="Ohm R.A."/>
            <person name="Martin F."/>
            <person name="Silar P."/>
            <person name="Natvig D.O."/>
            <person name="Lalanne C."/>
            <person name="Gautier V."/>
            <person name="Ament-Velasquez S.L."/>
            <person name="Kruys A."/>
            <person name="Hutchinson M.I."/>
            <person name="Powell A.J."/>
            <person name="Barry K."/>
            <person name="Miller A.N."/>
            <person name="Grigoriev I.V."/>
            <person name="Debuchy R."/>
            <person name="Gladieux P."/>
            <person name="Hiltunen Thoren M."/>
            <person name="Johannesson H."/>
        </authorList>
    </citation>
    <scope>NUCLEOTIDE SEQUENCE</scope>
    <source>
        <strain evidence="2">CBS 508.74</strain>
    </source>
</reference>
<accession>A0AAN6TDW4</accession>
<dbReference type="AlphaFoldDB" id="A0AAN6TDW4"/>
<reference evidence="2" key="2">
    <citation type="submission" date="2023-05" db="EMBL/GenBank/DDBJ databases">
        <authorList>
            <consortium name="Lawrence Berkeley National Laboratory"/>
            <person name="Steindorff A."/>
            <person name="Hensen N."/>
            <person name="Bonometti L."/>
            <person name="Westerberg I."/>
            <person name="Brannstrom I.O."/>
            <person name="Guillou S."/>
            <person name="Cros-Aarteil S."/>
            <person name="Calhoun S."/>
            <person name="Haridas S."/>
            <person name="Kuo A."/>
            <person name="Mondo S."/>
            <person name="Pangilinan J."/>
            <person name="Riley R."/>
            <person name="Labutti K."/>
            <person name="Andreopoulos B."/>
            <person name="Lipzen A."/>
            <person name="Chen C."/>
            <person name="Yanf M."/>
            <person name="Daum C."/>
            <person name="Ng V."/>
            <person name="Clum A."/>
            <person name="Ohm R."/>
            <person name="Martin F."/>
            <person name="Silar P."/>
            <person name="Natvig D."/>
            <person name="Lalanne C."/>
            <person name="Gautier V."/>
            <person name="Ament-Velasquez S.L."/>
            <person name="Kruys A."/>
            <person name="Hutchinson M.I."/>
            <person name="Powell A.J."/>
            <person name="Barry K."/>
            <person name="Miller A.N."/>
            <person name="Grigoriev I.V."/>
            <person name="Debuchy R."/>
            <person name="Gladieux P."/>
            <person name="Thoren M.H."/>
            <person name="Johannesson H."/>
        </authorList>
    </citation>
    <scope>NUCLEOTIDE SEQUENCE</scope>
    <source>
        <strain evidence="2">CBS 508.74</strain>
    </source>
</reference>
<dbReference type="GeneID" id="89943545"/>
<keyword evidence="3" id="KW-1185">Reference proteome</keyword>
<keyword evidence="1" id="KW-0732">Signal</keyword>
<comment type="caution">
    <text evidence="2">The sequence shown here is derived from an EMBL/GenBank/DDBJ whole genome shotgun (WGS) entry which is preliminary data.</text>
</comment>
<dbReference type="Proteomes" id="UP001302812">
    <property type="component" value="Unassembled WGS sequence"/>
</dbReference>
<protein>
    <submittedName>
        <fullName evidence="2">Uncharacterized protein</fullName>
    </submittedName>
</protein>
<organism evidence="2 3">
    <name type="scientific">Canariomyces notabilis</name>
    <dbReference type="NCBI Taxonomy" id="2074819"/>
    <lineage>
        <taxon>Eukaryota</taxon>
        <taxon>Fungi</taxon>
        <taxon>Dikarya</taxon>
        <taxon>Ascomycota</taxon>
        <taxon>Pezizomycotina</taxon>
        <taxon>Sordariomycetes</taxon>
        <taxon>Sordariomycetidae</taxon>
        <taxon>Sordariales</taxon>
        <taxon>Chaetomiaceae</taxon>
        <taxon>Canariomyces</taxon>
    </lineage>
</organism>
<evidence type="ECO:0000313" key="3">
    <source>
        <dbReference type="Proteomes" id="UP001302812"/>
    </source>
</evidence>
<evidence type="ECO:0000256" key="1">
    <source>
        <dbReference type="SAM" id="SignalP"/>
    </source>
</evidence>
<dbReference type="RefSeq" id="XP_064670130.1">
    <property type="nucleotide sequence ID" value="XM_064819419.1"/>
</dbReference>
<feature type="chain" id="PRO_5042960433" evidence="1">
    <location>
        <begin position="33"/>
        <end position="209"/>
    </location>
</feature>
<gene>
    <name evidence="2" type="ORF">N656DRAFT_97686</name>
</gene>
<evidence type="ECO:0000313" key="2">
    <source>
        <dbReference type="EMBL" id="KAK4112560.1"/>
    </source>
</evidence>
<name>A0AAN6TDW4_9PEZI</name>
<sequence length="209" mass="23064">MRVGRFFDCAWPIRAILVLFLGAFLSVRPADAAMTPPDIIVACNSLARMAFDLKDLINVVVQLKNPGPFQDIMDEFKDISDSCLSTIGVMIRTPVITDQNDQQLIYESYSYFVQGVFELMDAITASAADLITVDKQAEFRIPAAVREMAGVTDALLYQVMAVFPTTSSYSQQAMNQMAQVDTHFRMSVHSIHLATASTGSPYSNTTTVE</sequence>
<feature type="signal peptide" evidence="1">
    <location>
        <begin position="1"/>
        <end position="32"/>
    </location>
</feature>